<accession>A0A1Q8SVD1</accession>
<dbReference type="STRING" id="404433.BTW07_04770"/>
<name>A0A1Q8SVD1_9GAMM</name>
<protein>
    <submittedName>
        <fullName evidence="1">Uncharacterized protein</fullName>
    </submittedName>
</protein>
<dbReference type="RefSeq" id="WP_075569027.1">
    <property type="nucleotide sequence ID" value="NZ_MSDO01000004.1"/>
</dbReference>
<comment type="caution">
    <text evidence="1">The sequence shown here is derived from an EMBL/GenBank/DDBJ whole genome shotgun (WGS) entry which is preliminary data.</text>
</comment>
<dbReference type="PROSITE" id="PS51257">
    <property type="entry name" value="PROKAR_LIPOPROTEIN"/>
    <property type="match status" value="1"/>
</dbReference>
<evidence type="ECO:0000313" key="2">
    <source>
        <dbReference type="Proteomes" id="UP000186878"/>
    </source>
</evidence>
<sequence>MSKLSLTSVIALSTLAVLSGCQQRDASSLDASAQETTFHAANYPLGMTYDTELARVDGDASSYFDNGGWQLQDDAPGERLVALTLPESNDVTTALWRLGASRNANAVDRCLTLPANAQTLPSQATIAGNAFTAFTLDDAGMSHFQNIEGYRAVIDDTCYAVDMIVQGVNGMVYDPPRQPPFSKEEAMARLRSINDGISFDSE</sequence>
<dbReference type="AlphaFoldDB" id="A0A1Q8SVD1"/>
<organism evidence="1 2">
    <name type="scientific">Salinicola socius</name>
    <dbReference type="NCBI Taxonomy" id="404433"/>
    <lineage>
        <taxon>Bacteria</taxon>
        <taxon>Pseudomonadati</taxon>
        <taxon>Pseudomonadota</taxon>
        <taxon>Gammaproteobacteria</taxon>
        <taxon>Oceanospirillales</taxon>
        <taxon>Halomonadaceae</taxon>
        <taxon>Salinicola</taxon>
    </lineage>
</organism>
<keyword evidence="2" id="KW-1185">Reference proteome</keyword>
<dbReference type="EMBL" id="MSDO01000004">
    <property type="protein sequence ID" value="OLO05342.1"/>
    <property type="molecule type" value="Genomic_DNA"/>
</dbReference>
<dbReference type="Proteomes" id="UP000186878">
    <property type="component" value="Unassembled WGS sequence"/>
</dbReference>
<gene>
    <name evidence="1" type="ORF">BTW07_04770</name>
</gene>
<reference evidence="1 2" key="1">
    <citation type="submission" date="2016-12" db="EMBL/GenBank/DDBJ databases">
        <title>Draft genome sequences of strains Salinicola socius SMB35, Salinicola sp. MH3R3-1 and Chromohalobacter sp. SMB17 from the Verkhnekamsk potash mining region of Russia.</title>
        <authorList>
            <person name="Mavrodi D.V."/>
            <person name="Olsson B.E."/>
            <person name="Korsakova E.S."/>
            <person name="Pyankova A."/>
            <person name="Mavrodi O.V."/>
            <person name="Plotnikova E.G."/>
        </authorList>
    </citation>
    <scope>NUCLEOTIDE SEQUENCE [LARGE SCALE GENOMIC DNA]</scope>
    <source>
        <strain evidence="1 2">SMB35</strain>
    </source>
</reference>
<dbReference type="OrthoDB" id="7560332at2"/>
<evidence type="ECO:0000313" key="1">
    <source>
        <dbReference type="EMBL" id="OLO05342.1"/>
    </source>
</evidence>
<proteinExistence type="predicted"/>